<reference evidence="1 2" key="1">
    <citation type="submission" date="2017-11" db="EMBL/GenBank/DDBJ databases">
        <title>Genomic Encyclopedia of Type Strains, Phase III (KMG-III): the genomes of soil and plant-associated and newly described type strains.</title>
        <authorList>
            <person name="Whitman W."/>
        </authorList>
    </citation>
    <scope>NUCLEOTIDE SEQUENCE [LARGE SCALE GENOMIC DNA]</scope>
    <source>
        <strain evidence="1 2">CGMCC 1.12274</strain>
    </source>
</reference>
<protein>
    <recommendedName>
        <fullName evidence="3">LTXXQ motif family protein</fullName>
    </recommendedName>
</protein>
<dbReference type="OrthoDB" id="7507505at2"/>
<sequence length="123" mass="13434">MIALPLLALAVSSPDPEPLRAAVEACDRTAMTTLARAEPRRRAEWAEAVYKEQRAIAADRAAILPSAQSASGAATLASARQGLEARQEQLNDARAVERAWREFYDEYRADFLSSCSARKRDGA</sequence>
<dbReference type="AlphaFoldDB" id="A0A2N0H4V3"/>
<organism evidence="1 2">
    <name type="scientific">Novosphingobium kunmingense</name>
    <dbReference type="NCBI Taxonomy" id="1211806"/>
    <lineage>
        <taxon>Bacteria</taxon>
        <taxon>Pseudomonadati</taxon>
        <taxon>Pseudomonadota</taxon>
        <taxon>Alphaproteobacteria</taxon>
        <taxon>Sphingomonadales</taxon>
        <taxon>Sphingomonadaceae</taxon>
        <taxon>Novosphingobium</taxon>
    </lineage>
</organism>
<comment type="caution">
    <text evidence="1">The sequence shown here is derived from an EMBL/GenBank/DDBJ whole genome shotgun (WGS) entry which is preliminary data.</text>
</comment>
<dbReference type="EMBL" id="PHUF01000005">
    <property type="protein sequence ID" value="PKB13967.1"/>
    <property type="molecule type" value="Genomic_DNA"/>
</dbReference>
<name>A0A2N0H4V3_9SPHN</name>
<evidence type="ECO:0008006" key="3">
    <source>
        <dbReference type="Google" id="ProtNLM"/>
    </source>
</evidence>
<gene>
    <name evidence="1" type="ORF">B0I00_2595</name>
</gene>
<accession>A0A2N0H4V3</accession>
<evidence type="ECO:0000313" key="1">
    <source>
        <dbReference type="EMBL" id="PKB13967.1"/>
    </source>
</evidence>
<dbReference type="Proteomes" id="UP000232587">
    <property type="component" value="Unassembled WGS sequence"/>
</dbReference>
<evidence type="ECO:0000313" key="2">
    <source>
        <dbReference type="Proteomes" id="UP000232587"/>
    </source>
</evidence>
<dbReference type="RefSeq" id="WP_100867829.1">
    <property type="nucleotide sequence ID" value="NZ_PHUF01000005.1"/>
</dbReference>
<keyword evidence="2" id="KW-1185">Reference proteome</keyword>
<proteinExistence type="predicted"/>